<dbReference type="InterPro" id="IPR019775">
    <property type="entry name" value="WD40_repeat_CS"/>
</dbReference>
<dbReference type="PROSITE" id="PS00018">
    <property type="entry name" value="EF_HAND_1"/>
    <property type="match status" value="1"/>
</dbReference>
<evidence type="ECO:0000256" key="2">
    <source>
        <dbReference type="ARBA" id="ARBA00022737"/>
    </source>
</evidence>
<dbReference type="PANTHER" id="PTHR19879">
    <property type="entry name" value="TRANSCRIPTION INITIATION FACTOR TFIID"/>
    <property type="match status" value="1"/>
</dbReference>
<dbReference type="Gene3D" id="3.40.50.1460">
    <property type="match status" value="1"/>
</dbReference>
<reference evidence="6" key="1">
    <citation type="journal article" date="2024" name="Syst. Appl. Microbiol.">
        <title>First single-strain enrichments of Electrothrix cable bacteria, description of E. aestuarii sp. nov. and E. rattekaaiensis sp. nov., and proposal of a cable bacteria taxonomy following the rules of the SeqCode.</title>
        <authorList>
            <person name="Plum-Jensen L.E."/>
            <person name="Schramm A."/>
            <person name="Marshall I.P.G."/>
        </authorList>
    </citation>
    <scope>NUCLEOTIDE SEQUENCE</scope>
    <source>
        <strain evidence="6">Rat1</strain>
    </source>
</reference>
<proteinExistence type="predicted"/>
<dbReference type="InterPro" id="IPR018247">
    <property type="entry name" value="EF_Hand_1_Ca_BS"/>
</dbReference>
<feature type="domain" description="Peptidase C14 caspase" evidence="5">
    <location>
        <begin position="981"/>
        <end position="1239"/>
    </location>
</feature>
<dbReference type="PROSITE" id="PS50294">
    <property type="entry name" value="WD_REPEATS_REGION"/>
    <property type="match status" value="3"/>
</dbReference>
<dbReference type="Pfam" id="PF00400">
    <property type="entry name" value="WD40"/>
    <property type="match status" value="6"/>
</dbReference>
<dbReference type="PROSITE" id="PS00678">
    <property type="entry name" value="WD_REPEATS_1"/>
    <property type="match status" value="2"/>
</dbReference>
<feature type="signal peptide" evidence="4">
    <location>
        <begin position="1"/>
        <end position="27"/>
    </location>
</feature>
<feature type="repeat" description="WD" evidence="3">
    <location>
        <begin position="743"/>
        <end position="780"/>
    </location>
</feature>
<keyword evidence="4" id="KW-0732">Signal</keyword>
<dbReference type="PRINTS" id="PR00320">
    <property type="entry name" value="GPROTEINBRPT"/>
</dbReference>
<sequence>MFQMERLLKTLLLLSGVIISSCNGTFAQESSQFGPWRMTDYIAPEIIVQTGHPHPVTALAFSPDGNLLASRGQHVAKIWDLRTGKELRELIAKGEGKSIAISPDSQYVTTTSYDDKNWSTRLWNIKTGELVETLSGGNLAKFSPNGRILAIAENGGRITPWGKFKLFDIRERKYIFESEKKEGQNVKAIEFSPNGKYMACQYSNTVDPIVILEITNQRVINRFSIAENNSAGQGWILSIAFSPDSRMLATQHSDKSNYIKLEFRDVYTGKLVYSMIASEKQKNSKKNCKQRSFPETIAFHQNGKMLLHSIENHWCKSQKDYSEIQLIDIEKQKVIRSIRTNNVTSFTLSPDGKIVATGHSRGDIKLWDLGTGKYVKTLQGYAQQITAIDSNPVFPQVASGSFDNTIKIWDLSGKKTVLRSLVGHKDIVVSLDFHPNGKFLVSSELFSDSGYGITYPRNRYNKKKSDRISSQLSRHLNYDLAKGMPNEKGLRSFIRSHNKKVDDYLKTIKKINIWDVESEKVVQTLARSNNTFIQAGGSGWIPSRFQEVRFPKYVMFSSDGRMIAHGVSGGNVHIFNFQTGGELHSFFDAFASPYYENRRRQDRGDISAFIFHPNGHQLIGDDEVWDIATKRKIKKINNFDVRGSRDFVKTGMLAVNKEGSLIAGTCHEGFSVCGAICLASLENYSSSSKLSVQLETGDQYDHINTIVFHPDKNVLAAGYDNGMIILWDTDRQREIVRLQGKGNNPINSLSFSSDGRILYSSSFDAQIQLWDVRHRKKIASLVAVNDKDYVIFTPDNYYMATKTGLRGVAFRIGNEAYPFEQFDAKLNRPDIVMKRIGYAENELTDMYYNYYKKRLRRLNIEEKTLRNDFHIPQLRIVNREALPLVTKDKKIVLDIEAVDFKSIVKRLKVYVNHVPVYGINGIELDKKTQLHKQKIPLELTDGKNKIQVSVLNSNGAESLKETVEIEYIGTPAPSSLYVFSIGVSEYQDSSIENLDYAAKDSKDICSLFEKRVGTFDKVVIKNIINQRAIKENILAIRDVLQNTKVDDEVVLFFAGHGLLHNKTDYYFATYDMNFKSPVQRGLSYEDIESLLYAAPARKKLLLIDTCHAGEVEEDYNIQPHTDELGHPRFRSNSLTQLTPINSGSLMSMQDIFADLQFSSGAMVFTAASGLEKAQENSEWKNGAFTHSILQGVTTGKADLNKDGLIAVSELRNYVVDDVRSLTKEEQVPTMRKENLEFDFPIFQTKTR</sequence>
<evidence type="ECO:0000313" key="6">
    <source>
        <dbReference type="EMBL" id="XCN71863.1"/>
    </source>
</evidence>
<feature type="chain" id="PRO_5043381040" evidence="4">
    <location>
        <begin position="28"/>
        <end position="1247"/>
    </location>
</feature>
<dbReference type="PROSITE" id="PS50082">
    <property type="entry name" value="WD_REPEATS_2"/>
    <property type="match status" value="5"/>
</dbReference>
<dbReference type="EMBL" id="CP159373">
    <property type="protein sequence ID" value="XCN71863.1"/>
    <property type="molecule type" value="Genomic_DNA"/>
</dbReference>
<dbReference type="Gene3D" id="2.130.10.10">
    <property type="entry name" value="YVTN repeat-like/Quinoprotein amine dehydrogenase"/>
    <property type="match status" value="5"/>
</dbReference>
<dbReference type="Pfam" id="PF00656">
    <property type="entry name" value="Peptidase_C14"/>
    <property type="match status" value="1"/>
</dbReference>
<dbReference type="InterPro" id="IPR020472">
    <property type="entry name" value="WD40_PAC1"/>
</dbReference>
<accession>A0AAU8LRW6</accession>
<feature type="repeat" description="WD" evidence="3">
    <location>
        <begin position="378"/>
        <end position="419"/>
    </location>
</feature>
<dbReference type="SUPFAM" id="SSF50978">
    <property type="entry name" value="WD40 repeat-like"/>
    <property type="match status" value="2"/>
</dbReference>
<dbReference type="KEGG" id="eaj:Q3M24_16350"/>
<dbReference type="GO" id="GO:0004197">
    <property type="term" value="F:cysteine-type endopeptidase activity"/>
    <property type="evidence" value="ECO:0007669"/>
    <property type="project" value="InterPro"/>
</dbReference>
<dbReference type="InterPro" id="IPR036322">
    <property type="entry name" value="WD40_repeat_dom_sf"/>
</dbReference>
<feature type="repeat" description="WD" evidence="3">
    <location>
        <begin position="49"/>
        <end position="89"/>
    </location>
</feature>
<organism evidence="6">
    <name type="scientific">Candidatus Electrothrix aestuarii</name>
    <dbReference type="NCBI Taxonomy" id="3062594"/>
    <lineage>
        <taxon>Bacteria</taxon>
        <taxon>Pseudomonadati</taxon>
        <taxon>Thermodesulfobacteriota</taxon>
        <taxon>Desulfobulbia</taxon>
        <taxon>Desulfobulbales</taxon>
        <taxon>Desulfobulbaceae</taxon>
        <taxon>Candidatus Electrothrix</taxon>
    </lineage>
</organism>
<dbReference type="InterPro" id="IPR015943">
    <property type="entry name" value="WD40/YVTN_repeat-like_dom_sf"/>
</dbReference>
<evidence type="ECO:0000256" key="4">
    <source>
        <dbReference type="SAM" id="SignalP"/>
    </source>
</evidence>
<dbReference type="PANTHER" id="PTHR19879:SF9">
    <property type="entry name" value="TRANSCRIPTION INITIATION FACTOR TFIID SUBUNIT 5"/>
    <property type="match status" value="1"/>
</dbReference>
<protein>
    <submittedName>
        <fullName evidence="6">Caspase family protein</fullName>
    </submittedName>
</protein>
<keyword evidence="2" id="KW-0677">Repeat</keyword>
<reference evidence="6" key="2">
    <citation type="submission" date="2024-06" db="EMBL/GenBank/DDBJ databases">
        <authorList>
            <person name="Plum-Jensen L.E."/>
            <person name="Schramm A."/>
            <person name="Marshall I.P.G."/>
        </authorList>
    </citation>
    <scope>NUCLEOTIDE SEQUENCE</scope>
    <source>
        <strain evidence="6">Rat1</strain>
    </source>
</reference>
<dbReference type="InterPro" id="IPR011600">
    <property type="entry name" value="Pept_C14_caspase"/>
</dbReference>
<dbReference type="PROSITE" id="PS51257">
    <property type="entry name" value="PROKAR_LIPOPROTEIN"/>
    <property type="match status" value="1"/>
</dbReference>
<feature type="repeat" description="WD" evidence="3">
    <location>
        <begin position="336"/>
        <end position="377"/>
    </location>
</feature>
<dbReference type="GO" id="GO:0006508">
    <property type="term" value="P:proteolysis"/>
    <property type="evidence" value="ECO:0007669"/>
    <property type="project" value="InterPro"/>
</dbReference>
<evidence type="ECO:0000256" key="1">
    <source>
        <dbReference type="ARBA" id="ARBA00022574"/>
    </source>
</evidence>
<evidence type="ECO:0000259" key="5">
    <source>
        <dbReference type="Pfam" id="PF00656"/>
    </source>
</evidence>
<name>A0AAU8LRW6_9BACT</name>
<dbReference type="InterPro" id="IPR001680">
    <property type="entry name" value="WD40_rpt"/>
</dbReference>
<dbReference type="CDD" id="cd00200">
    <property type="entry name" value="WD40"/>
    <property type="match status" value="2"/>
</dbReference>
<evidence type="ECO:0000256" key="3">
    <source>
        <dbReference type="PROSITE-ProRule" id="PRU00221"/>
    </source>
</evidence>
<dbReference type="SMART" id="SM00320">
    <property type="entry name" value="WD40"/>
    <property type="match status" value="9"/>
</dbReference>
<keyword evidence="1 3" id="KW-0853">WD repeat</keyword>
<feature type="repeat" description="WD" evidence="3">
    <location>
        <begin position="696"/>
        <end position="737"/>
    </location>
</feature>
<gene>
    <name evidence="6" type="ORF">Q3M24_16350</name>
</gene>
<dbReference type="AlphaFoldDB" id="A0AAU8LRW6"/>